<dbReference type="AlphaFoldDB" id="A0A1E4SM99"/>
<evidence type="ECO:0000256" key="1">
    <source>
        <dbReference type="ARBA" id="ARBA00006347"/>
    </source>
</evidence>
<dbReference type="Gene3D" id="3.40.30.10">
    <property type="entry name" value="Glutaredoxin"/>
    <property type="match status" value="1"/>
</dbReference>
<accession>A0A1E4SM99</accession>
<protein>
    <recommendedName>
        <fullName evidence="5">Thioredoxin domain-containing protein</fullName>
    </recommendedName>
</protein>
<evidence type="ECO:0000256" key="2">
    <source>
        <dbReference type="ARBA" id="ARBA00022729"/>
    </source>
</evidence>
<dbReference type="InterPro" id="IPR051063">
    <property type="entry name" value="PDI"/>
</dbReference>
<keyword evidence="2" id="KW-0732">Signal</keyword>
<dbReference type="SUPFAM" id="SSF52833">
    <property type="entry name" value="Thioredoxin-like"/>
    <property type="match status" value="2"/>
</dbReference>
<comment type="similarity">
    <text evidence="1">Belongs to the protein disulfide isomerase family.</text>
</comment>
<dbReference type="PANTHER" id="PTHR45672:SF3">
    <property type="entry name" value="THIOREDOXIN DOMAIN-CONTAINING PROTEIN 5"/>
    <property type="match status" value="1"/>
</dbReference>
<dbReference type="CDD" id="cd02961">
    <property type="entry name" value="PDI_a_family"/>
    <property type="match status" value="1"/>
</dbReference>
<dbReference type="GeneID" id="30982729"/>
<gene>
    <name evidence="3" type="ORF">CANTADRAFT_34556</name>
</gene>
<dbReference type="RefSeq" id="XP_020065737.1">
    <property type="nucleotide sequence ID" value="XM_020208592.1"/>
</dbReference>
<evidence type="ECO:0000313" key="3">
    <source>
        <dbReference type="EMBL" id="ODV80615.1"/>
    </source>
</evidence>
<dbReference type="STRING" id="984487.A0A1E4SM99"/>
<reference evidence="4" key="1">
    <citation type="submission" date="2016-05" db="EMBL/GenBank/DDBJ databases">
        <title>Comparative genomics of biotechnologically important yeasts.</title>
        <authorList>
            <consortium name="DOE Joint Genome Institute"/>
            <person name="Riley R."/>
            <person name="Haridas S."/>
            <person name="Wolfe K.H."/>
            <person name="Lopes M.R."/>
            <person name="Hittinger C.T."/>
            <person name="Goker M."/>
            <person name="Salamov A."/>
            <person name="Wisecaver J."/>
            <person name="Long T.M."/>
            <person name="Aerts A.L."/>
            <person name="Barry K."/>
            <person name="Choi C."/>
            <person name="Clum A."/>
            <person name="Coughlan A.Y."/>
            <person name="Deshpande S."/>
            <person name="Douglass A.P."/>
            <person name="Hanson S.J."/>
            <person name="Klenk H.-P."/>
            <person name="Labutti K."/>
            <person name="Lapidus A."/>
            <person name="Lindquist E."/>
            <person name="Lipzen A."/>
            <person name="Meier-Kolthoff J.P."/>
            <person name="Ohm R.A."/>
            <person name="Otillar R.P."/>
            <person name="Pangilinan J."/>
            <person name="Peng Y."/>
            <person name="Rokas A."/>
            <person name="Rosa C.A."/>
            <person name="Scheuner C."/>
            <person name="Sibirny A.A."/>
            <person name="Slot J.C."/>
            <person name="Stielow J.B."/>
            <person name="Sun H."/>
            <person name="Kurtzman C.P."/>
            <person name="Blackwell M."/>
            <person name="Grigoriev I.V."/>
            <person name="Jeffries T.W."/>
        </authorList>
    </citation>
    <scope>NUCLEOTIDE SEQUENCE [LARGE SCALE GENOMIC DNA]</scope>
    <source>
        <strain evidence="4">NRRL Y-17324</strain>
    </source>
</reference>
<dbReference type="EMBL" id="KV453910">
    <property type="protein sequence ID" value="ODV80615.1"/>
    <property type="molecule type" value="Genomic_DNA"/>
</dbReference>
<evidence type="ECO:0008006" key="5">
    <source>
        <dbReference type="Google" id="ProtNLM"/>
    </source>
</evidence>
<keyword evidence="4" id="KW-1185">Reference proteome</keyword>
<dbReference type="InterPro" id="IPR036249">
    <property type="entry name" value="Thioredoxin-like_sf"/>
</dbReference>
<dbReference type="OrthoDB" id="10264505at2759"/>
<dbReference type="Proteomes" id="UP000094285">
    <property type="component" value="Unassembled WGS sequence"/>
</dbReference>
<dbReference type="GO" id="GO:0003756">
    <property type="term" value="F:protein disulfide isomerase activity"/>
    <property type="evidence" value="ECO:0007669"/>
    <property type="project" value="TreeGrafter"/>
</dbReference>
<feature type="non-terminal residue" evidence="3">
    <location>
        <position position="248"/>
    </location>
</feature>
<dbReference type="GO" id="GO:0005783">
    <property type="term" value="C:endoplasmic reticulum"/>
    <property type="evidence" value="ECO:0007669"/>
    <property type="project" value="TreeGrafter"/>
</dbReference>
<sequence>HHRYLADDSIEQTLERADYSLIFFYSETCQYCQIFNPTFDYVSVLFNTPDASSWEKPLSTKLPFQVLKTNGNSESRLTQLFLVASFPTLKLLNYNTMEIISYNYNDRELATVMGFIADNVPQAVPNYDNFRSPVVDFSSTTAEGILAQPATLIVFITSYLKDWKEYQYPTHFFQQLAAGDKFSGVKFGVVDVSESTSDIVTSFRVSTYPSLMYVGENGSFKTWKTQSQSHLTNDQLAEAEIVLFLADL</sequence>
<proteinExistence type="inferred from homology"/>
<evidence type="ECO:0000313" key="4">
    <source>
        <dbReference type="Proteomes" id="UP000094285"/>
    </source>
</evidence>
<organism evidence="3 4">
    <name type="scientific">Suhomyces tanzawaensis NRRL Y-17324</name>
    <dbReference type="NCBI Taxonomy" id="984487"/>
    <lineage>
        <taxon>Eukaryota</taxon>
        <taxon>Fungi</taxon>
        <taxon>Dikarya</taxon>
        <taxon>Ascomycota</taxon>
        <taxon>Saccharomycotina</taxon>
        <taxon>Pichiomycetes</taxon>
        <taxon>Debaryomycetaceae</taxon>
        <taxon>Suhomyces</taxon>
    </lineage>
</organism>
<dbReference type="PANTHER" id="PTHR45672">
    <property type="entry name" value="PROTEIN DISULFIDE-ISOMERASE C17H9.14C-RELATED"/>
    <property type="match status" value="1"/>
</dbReference>
<name>A0A1E4SM99_9ASCO</name>
<dbReference type="GO" id="GO:0006457">
    <property type="term" value="P:protein folding"/>
    <property type="evidence" value="ECO:0007669"/>
    <property type="project" value="TreeGrafter"/>
</dbReference>
<feature type="non-terminal residue" evidence="3">
    <location>
        <position position="1"/>
    </location>
</feature>